<keyword evidence="4" id="KW-0808">Transferase</keyword>
<proteinExistence type="inferred from homology"/>
<dbReference type="GO" id="GO:0008652">
    <property type="term" value="P:amino acid biosynthetic process"/>
    <property type="evidence" value="ECO:0007669"/>
    <property type="project" value="UniProtKB-KW"/>
</dbReference>
<dbReference type="InterPro" id="IPR041739">
    <property type="entry name" value="G5K_ProB"/>
</dbReference>
<evidence type="ECO:0000256" key="4">
    <source>
        <dbReference type="ARBA" id="ARBA00022679"/>
    </source>
</evidence>
<dbReference type="FunFam" id="3.40.1160.10:FF:000006">
    <property type="entry name" value="Glutamate 5-kinase"/>
    <property type="match status" value="1"/>
</dbReference>
<dbReference type="InterPro" id="IPR011529">
    <property type="entry name" value="Glu_5kinase"/>
</dbReference>
<dbReference type="InterPro" id="IPR019797">
    <property type="entry name" value="Glutamate_5-kinase_CS"/>
</dbReference>
<dbReference type="GO" id="GO:0003723">
    <property type="term" value="F:RNA binding"/>
    <property type="evidence" value="ECO:0007669"/>
    <property type="project" value="InterPro"/>
</dbReference>
<evidence type="ECO:0000256" key="1">
    <source>
        <dbReference type="ARBA" id="ARBA00022490"/>
    </source>
</evidence>
<dbReference type="HAMAP" id="MF_00456">
    <property type="entry name" value="ProB"/>
    <property type="match status" value="1"/>
</dbReference>
<dbReference type="Pfam" id="PF00696">
    <property type="entry name" value="AA_kinase"/>
    <property type="match status" value="1"/>
</dbReference>
<accession>A0A381VM36</accession>
<dbReference type="SUPFAM" id="SSF53633">
    <property type="entry name" value="Carbamate kinase-like"/>
    <property type="match status" value="1"/>
</dbReference>
<dbReference type="CDD" id="cd04242">
    <property type="entry name" value="AAK_G5K_ProB"/>
    <property type="match status" value="1"/>
</dbReference>
<dbReference type="Gene3D" id="2.30.130.10">
    <property type="entry name" value="PUA domain"/>
    <property type="match status" value="1"/>
</dbReference>
<dbReference type="GO" id="GO:0005524">
    <property type="term" value="F:ATP binding"/>
    <property type="evidence" value="ECO:0007669"/>
    <property type="project" value="UniProtKB-KW"/>
</dbReference>
<protein>
    <recommendedName>
        <fullName evidence="8">PUA domain-containing protein</fullName>
    </recommendedName>
</protein>
<keyword evidence="6" id="KW-0418">Kinase</keyword>
<gene>
    <name evidence="9" type="ORF">METZ01_LOCUS94148</name>
</gene>
<dbReference type="InterPro" id="IPR036393">
    <property type="entry name" value="AceGlu_kinase-like_sf"/>
</dbReference>
<dbReference type="PANTHER" id="PTHR43654">
    <property type="entry name" value="GLUTAMATE 5-KINASE"/>
    <property type="match status" value="1"/>
</dbReference>
<keyword evidence="5" id="KW-0547">Nucleotide-binding</keyword>
<evidence type="ECO:0000256" key="5">
    <source>
        <dbReference type="ARBA" id="ARBA00022741"/>
    </source>
</evidence>
<evidence type="ECO:0000256" key="3">
    <source>
        <dbReference type="ARBA" id="ARBA00022650"/>
    </source>
</evidence>
<dbReference type="InterPro" id="IPR002478">
    <property type="entry name" value="PUA"/>
</dbReference>
<evidence type="ECO:0000256" key="7">
    <source>
        <dbReference type="ARBA" id="ARBA00022840"/>
    </source>
</evidence>
<dbReference type="PROSITE" id="PS50890">
    <property type="entry name" value="PUA"/>
    <property type="match status" value="1"/>
</dbReference>
<keyword evidence="2" id="KW-0028">Amino-acid biosynthesis</keyword>
<dbReference type="GO" id="GO:0005829">
    <property type="term" value="C:cytosol"/>
    <property type="evidence" value="ECO:0007669"/>
    <property type="project" value="TreeGrafter"/>
</dbReference>
<dbReference type="Gene3D" id="3.40.1160.10">
    <property type="entry name" value="Acetylglutamate kinase-like"/>
    <property type="match status" value="1"/>
</dbReference>
<dbReference type="InterPro" id="IPR005715">
    <property type="entry name" value="Glu_5kinase/COase_Synthase"/>
</dbReference>
<keyword evidence="1" id="KW-0963">Cytoplasm</keyword>
<dbReference type="GO" id="GO:0004349">
    <property type="term" value="F:glutamate 5-kinase activity"/>
    <property type="evidence" value="ECO:0007669"/>
    <property type="project" value="InterPro"/>
</dbReference>
<dbReference type="Pfam" id="PF01472">
    <property type="entry name" value="PUA"/>
    <property type="match status" value="1"/>
</dbReference>
<evidence type="ECO:0000313" key="9">
    <source>
        <dbReference type="EMBL" id="SVA41294.1"/>
    </source>
</evidence>
<dbReference type="EMBL" id="UINC01009203">
    <property type="protein sequence ID" value="SVA41294.1"/>
    <property type="molecule type" value="Genomic_DNA"/>
</dbReference>
<dbReference type="InterPro" id="IPR001057">
    <property type="entry name" value="Glu/AcGlu_kinase"/>
</dbReference>
<feature type="domain" description="PUA" evidence="8">
    <location>
        <begin position="281"/>
        <end position="360"/>
    </location>
</feature>
<dbReference type="InterPro" id="IPR001048">
    <property type="entry name" value="Asp/Glu/Uridylate_kinase"/>
</dbReference>
<dbReference type="PRINTS" id="PR00474">
    <property type="entry name" value="GLU5KINASE"/>
</dbReference>
<name>A0A381VM36_9ZZZZ</name>
<dbReference type="NCBIfam" id="TIGR01027">
    <property type="entry name" value="proB"/>
    <property type="match status" value="1"/>
</dbReference>
<evidence type="ECO:0000256" key="2">
    <source>
        <dbReference type="ARBA" id="ARBA00022605"/>
    </source>
</evidence>
<evidence type="ECO:0000259" key="8">
    <source>
        <dbReference type="SMART" id="SM00359"/>
    </source>
</evidence>
<sequence length="369" mass="38639">VVNGRNTVVVKVGSSSITDDRGDIHRESVAKLCDEVAAVRATGRPVVVVTSGAIAAGLPSLELGGKRRPRDAVTLQAVSAVGQGSLIGTYREELGRHGLLAGQVLLAPLDFFVRAQYLHARGTLARLLELGVVPVVNENDAIADDEIRFGDNDRIAALVAHLVEAEALVLLTDTPGLLTADPRRNVDASLIEEILEIDQEMEQLAGGTGTDRGSGGMASKLAAAKIASWSGVRTVIADASRVGVLVDACDDIPGVGTVIRARAGRLGARRLWIAFAGGSSGRIAVDAGARQALEERRVSLLPAGVVAATGEFDAGDAVELEDLDGEVFAKGIVRYDVETLRQNLGRRTTELPDGVSHEVVHADDLVVLP</sequence>
<keyword evidence="7" id="KW-0067">ATP-binding</keyword>
<reference evidence="9" key="1">
    <citation type="submission" date="2018-05" db="EMBL/GenBank/DDBJ databases">
        <authorList>
            <person name="Lanie J.A."/>
            <person name="Ng W.-L."/>
            <person name="Kazmierczak K.M."/>
            <person name="Andrzejewski T.M."/>
            <person name="Davidsen T.M."/>
            <person name="Wayne K.J."/>
            <person name="Tettelin H."/>
            <person name="Glass J.I."/>
            <person name="Rusch D."/>
            <person name="Podicherti R."/>
            <person name="Tsui H.-C.T."/>
            <person name="Winkler M.E."/>
        </authorList>
    </citation>
    <scope>NUCLEOTIDE SEQUENCE</scope>
</reference>
<dbReference type="PANTHER" id="PTHR43654:SF1">
    <property type="entry name" value="ISOPENTENYL PHOSPHATE KINASE"/>
    <property type="match status" value="1"/>
</dbReference>
<dbReference type="SUPFAM" id="SSF88697">
    <property type="entry name" value="PUA domain-like"/>
    <property type="match status" value="1"/>
</dbReference>
<feature type="non-terminal residue" evidence="9">
    <location>
        <position position="1"/>
    </location>
</feature>
<evidence type="ECO:0000256" key="6">
    <source>
        <dbReference type="ARBA" id="ARBA00022777"/>
    </source>
</evidence>
<dbReference type="InterPro" id="IPR036974">
    <property type="entry name" value="PUA_sf"/>
</dbReference>
<dbReference type="AlphaFoldDB" id="A0A381VM36"/>
<dbReference type="SMART" id="SM00359">
    <property type="entry name" value="PUA"/>
    <property type="match status" value="1"/>
</dbReference>
<dbReference type="CDD" id="cd21157">
    <property type="entry name" value="PUA_G5K"/>
    <property type="match status" value="1"/>
</dbReference>
<dbReference type="PIRSF" id="PIRSF000729">
    <property type="entry name" value="GK"/>
    <property type="match status" value="1"/>
</dbReference>
<dbReference type="InterPro" id="IPR015947">
    <property type="entry name" value="PUA-like_sf"/>
</dbReference>
<keyword evidence="3" id="KW-0641">Proline biosynthesis</keyword>
<dbReference type="PROSITE" id="PS00902">
    <property type="entry name" value="GLUTAMATE_5_KINASE"/>
    <property type="match status" value="1"/>
</dbReference>
<organism evidence="9">
    <name type="scientific">marine metagenome</name>
    <dbReference type="NCBI Taxonomy" id="408172"/>
    <lineage>
        <taxon>unclassified sequences</taxon>
        <taxon>metagenomes</taxon>
        <taxon>ecological metagenomes</taxon>
    </lineage>
</organism>